<evidence type="ECO:0000256" key="5">
    <source>
        <dbReference type="ARBA" id="ARBA00022989"/>
    </source>
</evidence>
<comment type="subcellular location">
    <subcellularLocation>
        <location evidence="1">Membrane</location>
        <topology evidence="1">Multi-pass membrane protein</topology>
    </subcellularLocation>
</comment>
<feature type="transmembrane region" description="Helical" evidence="7">
    <location>
        <begin position="126"/>
        <end position="148"/>
    </location>
</feature>
<keyword evidence="6 7" id="KW-0472">Membrane</keyword>
<keyword evidence="9" id="KW-1185">Reference proteome</keyword>
<name>A0A6I1GB55_9BIFI</name>
<dbReference type="GO" id="GO:0055085">
    <property type="term" value="P:transmembrane transport"/>
    <property type="evidence" value="ECO:0007669"/>
    <property type="project" value="InterPro"/>
</dbReference>
<keyword evidence="4 7" id="KW-0812">Transmembrane</keyword>
<dbReference type="AlphaFoldDB" id="A0A6I1GB55"/>
<feature type="transmembrane region" description="Helical" evidence="7">
    <location>
        <begin position="100"/>
        <end position="120"/>
    </location>
</feature>
<evidence type="ECO:0000256" key="7">
    <source>
        <dbReference type="SAM" id="Phobius"/>
    </source>
</evidence>
<evidence type="ECO:0000256" key="1">
    <source>
        <dbReference type="ARBA" id="ARBA00004141"/>
    </source>
</evidence>
<dbReference type="GO" id="GO:0016020">
    <property type="term" value="C:membrane"/>
    <property type="evidence" value="ECO:0007669"/>
    <property type="project" value="UniProtKB-SubCell"/>
</dbReference>
<keyword evidence="3" id="KW-1003">Cell membrane</keyword>
<dbReference type="RefSeq" id="WP_193316179.1">
    <property type="nucleotide sequence ID" value="NZ_WBVS01000002.1"/>
</dbReference>
<feature type="transmembrane region" description="Helical" evidence="7">
    <location>
        <begin position="197"/>
        <end position="218"/>
    </location>
</feature>
<evidence type="ECO:0000256" key="4">
    <source>
        <dbReference type="ARBA" id="ARBA00022692"/>
    </source>
</evidence>
<gene>
    <name evidence="8" type="ORF">F7D08_0554</name>
</gene>
<organism evidence="8 9">
    <name type="scientific">Bifidobacterium cebidarum</name>
    <dbReference type="NCBI Taxonomy" id="2650773"/>
    <lineage>
        <taxon>Bacteria</taxon>
        <taxon>Bacillati</taxon>
        <taxon>Actinomycetota</taxon>
        <taxon>Actinomycetes</taxon>
        <taxon>Bifidobacteriales</taxon>
        <taxon>Bifidobacteriaceae</taxon>
        <taxon>Bifidobacterium</taxon>
    </lineage>
</organism>
<evidence type="ECO:0000256" key="6">
    <source>
        <dbReference type="ARBA" id="ARBA00023136"/>
    </source>
</evidence>
<keyword evidence="2" id="KW-0813">Transport</keyword>
<sequence length="315" mass="33276">MGLIAAMQGFCVIGIIILTGYIAARCQIGGPTAQMVLNRFSYFVSTPCLMFALLSKEHLTDVFTPSIVVAILCSVITGMIFLVINAAIFRLKLADATIGVLISMFMNANNIGLPVATYILGNPAAVTPIVLIQGILFTPIALTMLDLSAKERSAISLTTILGQPLHQPILIGVLIGIVTSAISDHLGWFIVPNYLYDPINIVGGSSVPLILMAFGMSLRNTKPFGAGANYAATIAAALLKNAVMPAVAFLLAYFLMGFRGADLYACVVLAALPTAQNVYNYAARYETGTRLARDGILLSTLSSPIFIAVIAALLG</sequence>
<comment type="caution">
    <text evidence="8">The sequence shown here is derived from an EMBL/GenBank/DDBJ whole genome shotgun (WGS) entry which is preliminary data.</text>
</comment>
<protein>
    <submittedName>
        <fullName evidence="8">Transporter auxin efflux carrier (AEC) family protein</fullName>
    </submittedName>
</protein>
<feature type="transmembrane region" description="Helical" evidence="7">
    <location>
        <begin position="295"/>
        <end position="314"/>
    </location>
</feature>
<evidence type="ECO:0000313" key="9">
    <source>
        <dbReference type="Proteomes" id="UP000468413"/>
    </source>
</evidence>
<feature type="transmembrane region" description="Helical" evidence="7">
    <location>
        <begin position="261"/>
        <end position="283"/>
    </location>
</feature>
<feature type="transmembrane region" description="Helical" evidence="7">
    <location>
        <begin position="169"/>
        <end position="191"/>
    </location>
</feature>
<feature type="transmembrane region" description="Helical" evidence="7">
    <location>
        <begin position="6"/>
        <end position="24"/>
    </location>
</feature>
<feature type="transmembrane region" description="Helical" evidence="7">
    <location>
        <begin position="67"/>
        <end position="88"/>
    </location>
</feature>
<evidence type="ECO:0000313" key="8">
    <source>
        <dbReference type="EMBL" id="KAB7788820.1"/>
    </source>
</evidence>
<keyword evidence="5 7" id="KW-1133">Transmembrane helix</keyword>
<dbReference type="PANTHER" id="PTHR36838:SF3">
    <property type="entry name" value="TRANSPORTER AUXIN EFFLUX CARRIER EC FAMILY"/>
    <property type="match status" value="1"/>
</dbReference>
<evidence type="ECO:0000256" key="2">
    <source>
        <dbReference type="ARBA" id="ARBA00022448"/>
    </source>
</evidence>
<feature type="transmembrane region" description="Helical" evidence="7">
    <location>
        <begin position="230"/>
        <end position="255"/>
    </location>
</feature>
<dbReference type="Proteomes" id="UP000468413">
    <property type="component" value="Unassembled WGS sequence"/>
</dbReference>
<proteinExistence type="predicted"/>
<reference evidence="8 9" key="1">
    <citation type="submission" date="2019-09" db="EMBL/GenBank/DDBJ databases">
        <title>Characterization of the phylogenetic diversity of two novel species belonging to the genus Bifidobacterium: Bifidobacterium cebidarum sp. nov. and Bifidobacterium leontopitheci sp. nov.</title>
        <authorList>
            <person name="Lugli G.A."/>
            <person name="Duranti S."/>
            <person name="Milani C."/>
            <person name="Turroni F."/>
            <person name="Ventura M."/>
        </authorList>
    </citation>
    <scope>NUCLEOTIDE SEQUENCE [LARGE SCALE GENOMIC DNA]</scope>
    <source>
        <strain evidence="8 9">LMG 31469</strain>
    </source>
</reference>
<feature type="transmembrane region" description="Helical" evidence="7">
    <location>
        <begin position="36"/>
        <end position="55"/>
    </location>
</feature>
<dbReference type="InterPro" id="IPR004776">
    <property type="entry name" value="Mem_transp_PIN-like"/>
</dbReference>
<accession>A0A6I1GB55</accession>
<dbReference type="Pfam" id="PF03547">
    <property type="entry name" value="Mem_trans"/>
    <property type="match status" value="1"/>
</dbReference>
<dbReference type="PANTHER" id="PTHR36838">
    <property type="entry name" value="AUXIN EFFLUX CARRIER FAMILY PROTEIN"/>
    <property type="match status" value="1"/>
</dbReference>
<evidence type="ECO:0000256" key="3">
    <source>
        <dbReference type="ARBA" id="ARBA00022475"/>
    </source>
</evidence>
<dbReference type="EMBL" id="WBVS01000002">
    <property type="protein sequence ID" value="KAB7788820.1"/>
    <property type="molecule type" value="Genomic_DNA"/>
</dbReference>